<dbReference type="InterPro" id="IPR015915">
    <property type="entry name" value="Kelch-typ_b-propeller"/>
</dbReference>
<organism evidence="2 3">
    <name type="scientific">Dysgonomonas hofstadii</name>
    <dbReference type="NCBI Taxonomy" id="637886"/>
    <lineage>
        <taxon>Bacteria</taxon>
        <taxon>Pseudomonadati</taxon>
        <taxon>Bacteroidota</taxon>
        <taxon>Bacteroidia</taxon>
        <taxon>Bacteroidales</taxon>
        <taxon>Dysgonomonadaceae</taxon>
        <taxon>Dysgonomonas</taxon>
    </lineage>
</organism>
<feature type="chain" id="PRO_5032394740" evidence="1">
    <location>
        <begin position="24"/>
        <end position="398"/>
    </location>
</feature>
<dbReference type="SUPFAM" id="SSF50939">
    <property type="entry name" value="Sialidases"/>
    <property type="match status" value="1"/>
</dbReference>
<protein>
    <submittedName>
        <fullName evidence="2">Uncharacterized protein</fullName>
    </submittedName>
</protein>
<dbReference type="RefSeq" id="WP_183307300.1">
    <property type="nucleotide sequence ID" value="NZ_JACIEP010000007.1"/>
</dbReference>
<dbReference type="InterPro" id="IPR036278">
    <property type="entry name" value="Sialidase_sf"/>
</dbReference>
<sequence>MTFYKYRSLIFLLLFAAIGCSQTDDDVEKSVLLELGDVTGQVSLLGNPLSARYADNTPRVYARNIWDMHAYDNKIYFGGGNSSNSAPAANAGLADLWAYDIVSQSFIKEYTVDDEQIHRIREFDNQLYIPGHDARESWDYGNFYRLEGNKWVKYRTIPNAIHVYDIYKWDNKLFAVTGPQSPSKNIQVSDDDGLTWKNADYTNDKNLLLANSSRVYSLFPFSGQLRASYTYPTIYTGNGNIFHQIIDSAEATALFDGEKGRRIERPVVFGEYTVYIVGVDDNDHQYLPLALRYAKNTQNVMRYKLSENTLPRDILVKGNYLIVLLSKQKGDGTYYNTVILTSDLSMDTVQWKELFGFTTETFARSFEYLNGTFYFGLGCETDDLSQATGSILKFDYKL</sequence>
<evidence type="ECO:0000313" key="3">
    <source>
        <dbReference type="Proteomes" id="UP000555103"/>
    </source>
</evidence>
<dbReference type="PROSITE" id="PS51257">
    <property type="entry name" value="PROKAR_LIPOPROTEIN"/>
    <property type="match status" value="1"/>
</dbReference>
<proteinExistence type="predicted"/>
<evidence type="ECO:0000256" key="1">
    <source>
        <dbReference type="SAM" id="SignalP"/>
    </source>
</evidence>
<dbReference type="AlphaFoldDB" id="A0A840CK97"/>
<dbReference type="Gene3D" id="2.120.10.80">
    <property type="entry name" value="Kelch-type beta propeller"/>
    <property type="match status" value="1"/>
</dbReference>
<comment type="caution">
    <text evidence="2">The sequence shown here is derived from an EMBL/GenBank/DDBJ whole genome shotgun (WGS) entry which is preliminary data.</text>
</comment>
<keyword evidence="1" id="KW-0732">Signal</keyword>
<gene>
    <name evidence="2" type="ORF">GGR21_002302</name>
</gene>
<evidence type="ECO:0000313" key="2">
    <source>
        <dbReference type="EMBL" id="MBB4036400.1"/>
    </source>
</evidence>
<accession>A0A840CK97</accession>
<keyword evidence="3" id="KW-1185">Reference proteome</keyword>
<reference evidence="2 3" key="1">
    <citation type="submission" date="2020-08" db="EMBL/GenBank/DDBJ databases">
        <title>Genomic Encyclopedia of Type Strains, Phase IV (KMG-IV): sequencing the most valuable type-strain genomes for metagenomic binning, comparative biology and taxonomic classification.</title>
        <authorList>
            <person name="Goeker M."/>
        </authorList>
    </citation>
    <scope>NUCLEOTIDE SEQUENCE [LARGE SCALE GENOMIC DNA]</scope>
    <source>
        <strain evidence="2 3">DSM 104969</strain>
    </source>
</reference>
<dbReference type="EMBL" id="JACIEP010000007">
    <property type="protein sequence ID" value="MBB4036400.1"/>
    <property type="molecule type" value="Genomic_DNA"/>
</dbReference>
<dbReference type="Proteomes" id="UP000555103">
    <property type="component" value="Unassembled WGS sequence"/>
</dbReference>
<feature type="signal peptide" evidence="1">
    <location>
        <begin position="1"/>
        <end position="23"/>
    </location>
</feature>
<name>A0A840CK97_9BACT</name>